<name>A0AAP9QDY1_CITFR</name>
<evidence type="ECO:0000313" key="2">
    <source>
        <dbReference type="Proteomes" id="UP000512222"/>
    </source>
</evidence>
<proteinExistence type="predicted"/>
<organism evidence="1 2">
    <name type="scientific">Citrobacter freundii</name>
    <dbReference type="NCBI Taxonomy" id="546"/>
    <lineage>
        <taxon>Bacteria</taxon>
        <taxon>Pseudomonadati</taxon>
        <taxon>Pseudomonadota</taxon>
        <taxon>Gammaproteobacteria</taxon>
        <taxon>Enterobacterales</taxon>
        <taxon>Enterobacteriaceae</taxon>
        <taxon>Citrobacter</taxon>
        <taxon>Citrobacter freundii complex</taxon>
    </lineage>
</organism>
<dbReference type="Pfam" id="PF21732">
    <property type="entry name" value="DUF6864"/>
    <property type="match status" value="1"/>
</dbReference>
<dbReference type="AlphaFoldDB" id="A0AAP9QDY1"/>
<sequence>MKIDVDGKLLIKSASLFLKATGVVVFTFDEGSRITLNFRSNKNTNEGKRSISNEIDDDGKGMTLHCNNFDAYVPLQEGFLDEPVQIFSHGGKNYYLSFSTTLLNDERRSLTISFLKDK</sequence>
<dbReference type="InterPro" id="IPR049197">
    <property type="entry name" value="DUF6864"/>
</dbReference>
<dbReference type="RefSeq" id="WP_101739831.1">
    <property type="nucleotide sequence ID" value="NZ_CP056573.1"/>
</dbReference>
<protein>
    <submittedName>
        <fullName evidence="1">Uncharacterized protein</fullName>
    </submittedName>
</protein>
<evidence type="ECO:0000313" key="1">
    <source>
        <dbReference type="EMBL" id="QLV31116.1"/>
    </source>
</evidence>
<gene>
    <name evidence="1" type="ORF">HV178_14530</name>
</gene>
<accession>A0AAP9QDY1</accession>
<dbReference type="EMBL" id="CP056573">
    <property type="protein sequence ID" value="QLV31116.1"/>
    <property type="molecule type" value="Genomic_DNA"/>
</dbReference>
<dbReference type="Proteomes" id="UP000512222">
    <property type="component" value="Chromosome"/>
</dbReference>
<reference evidence="2" key="1">
    <citation type="submission" date="2020-06" db="EMBL/GenBank/DDBJ databases">
        <title>REHAB project genomes.</title>
        <authorList>
            <person name="Shaw L.P."/>
        </authorList>
    </citation>
    <scope>NUCLEOTIDE SEQUENCE [LARGE SCALE GENOMIC DNA]</scope>
    <source>
        <strain evidence="2">RHBSTW-00370</strain>
    </source>
</reference>